<gene>
    <name evidence="1" type="ORF">HIJ39_16115</name>
</gene>
<evidence type="ECO:0000313" key="1">
    <source>
        <dbReference type="EMBL" id="NMP23861.1"/>
    </source>
</evidence>
<accession>A0A7Y0L6X5</accession>
<name>A0A7Y0L6X5_9FIRM</name>
<proteinExistence type="predicted"/>
<keyword evidence="2" id="KW-1185">Reference proteome</keyword>
<comment type="caution">
    <text evidence="1">The sequence shown here is derived from an EMBL/GenBank/DDBJ whole genome shotgun (WGS) entry which is preliminary data.</text>
</comment>
<dbReference type="RefSeq" id="WP_169101493.1">
    <property type="nucleotide sequence ID" value="NZ_JABBVZ010000070.1"/>
</dbReference>
<dbReference type="SUPFAM" id="SSF81301">
    <property type="entry name" value="Nucleotidyltransferase"/>
    <property type="match status" value="1"/>
</dbReference>
<reference evidence="1 2" key="1">
    <citation type="submission" date="2020-04" db="EMBL/GenBank/DDBJ databases">
        <authorList>
            <person name="Zhang R."/>
            <person name="Schippers A."/>
        </authorList>
    </citation>
    <scope>NUCLEOTIDE SEQUENCE [LARGE SCALE GENOMIC DNA]</scope>
    <source>
        <strain evidence="1 2">DSM 109850</strain>
    </source>
</reference>
<dbReference type="EMBL" id="JABBVZ010000070">
    <property type="protein sequence ID" value="NMP23861.1"/>
    <property type="molecule type" value="Genomic_DNA"/>
</dbReference>
<organism evidence="1 2">
    <name type="scientific">Sulfobacillus harzensis</name>
    <dbReference type="NCBI Taxonomy" id="2729629"/>
    <lineage>
        <taxon>Bacteria</taxon>
        <taxon>Bacillati</taxon>
        <taxon>Bacillota</taxon>
        <taxon>Clostridia</taxon>
        <taxon>Eubacteriales</taxon>
        <taxon>Clostridiales Family XVII. Incertae Sedis</taxon>
        <taxon>Sulfobacillus</taxon>
    </lineage>
</organism>
<sequence length="239" mass="26963">MDETARRVALAEEMTQNYRREFREHLAASACYGSVAHGLADAHSDLEMIILTDDAIDAVNVHMVYHGIPVECDIVPTARFFRAAQRVSVEWGIEADAYRHHLPIWDPGNQFEAIRAASLATPHEQFEEALKVSWWSAREWAAKIQAMAKVGNDPGCQFAAWQYLYLAALRIALAQQDPYRSLRSLWQEASTRGFGVEAMLEGLTRGDISRLPQLVEIVQQRTGSWGQPPDEEIPFICPK</sequence>
<protein>
    <recommendedName>
        <fullName evidence="3">Polymerase nucleotidyl transferase domain-containing protein</fullName>
    </recommendedName>
</protein>
<dbReference type="InterPro" id="IPR043519">
    <property type="entry name" value="NT_sf"/>
</dbReference>
<dbReference type="Proteomes" id="UP000533476">
    <property type="component" value="Unassembled WGS sequence"/>
</dbReference>
<dbReference type="AlphaFoldDB" id="A0A7Y0L6X5"/>
<evidence type="ECO:0008006" key="3">
    <source>
        <dbReference type="Google" id="ProtNLM"/>
    </source>
</evidence>
<evidence type="ECO:0000313" key="2">
    <source>
        <dbReference type="Proteomes" id="UP000533476"/>
    </source>
</evidence>
<dbReference type="Gene3D" id="3.30.460.10">
    <property type="entry name" value="Beta Polymerase, domain 2"/>
    <property type="match status" value="1"/>
</dbReference>